<dbReference type="AlphaFoldDB" id="A0A9Q0BSN6"/>
<gene>
    <name evidence="2" type="ORF">M5D96_004043</name>
</gene>
<feature type="transmembrane region" description="Helical" evidence="1">
    <location>
        <begin position="98"/>
        <end position="123"/>
    </location>
</feature>
<name>A0A9Q0BSN6_9MUSC</name>
<feature type="transmembrane region" description="Helical" evidence="1">
    <location>
        <begin position="72"/>
        <end position="92"/>
    </location>
</feature>
<evidence type="ECO:0000313" key="2">
    <source>
        <dbReference type="EMBL" id="KAI8042726.1"/>
    </source>
</evidence>
<dbReference type="Proteomes" id="UP001059596">
    <property type="component" value="Unassembled WGS sequence"/>
</dbReference>
<feature type="transmembrane region" description="Helical" evidence="1">
    <location>
        <begin position="195"/>
        <end position="216"/>
    </location>
</feature>
<keyword evidence="3" id="KW-1185">Reference proteome</keyword>
<evidence type="ECO:0000256" key="1">
    <source>
        <dbReference type="SAM" id="Phobius"/>
    </source>
</evidence>
<reference evidence="2" key="1">
    <citation type="journal article" date="2023" name="Genome Biol. Evol.">
        <title>Long-read-based Genome Assembly of Drosophila gunungcola Reveals Fewer Chemosensory Genes in Flower-breeding Species.</title>
        <authorList>
            <person name="Negi A."/>
            <person name="Liao B.Y."/>
            <person name="Yeh S.D."/>
        </authorList>
    </citation>
    <scope>NUCLEOTIDE SEQUENCE</scope>
    <source>
        <strain evidence="2">Sukarami</strain>
    </source>
</reference>
<feature type="transmembrane region" description="Helical" evidence="1">
    <location>
        <begin position="12"/>
        <end position="32"/>
    </location>
</feature>
<keyword evidence="1" id="KW-0472">Membrane</keyword>
<organism evidence="2 3">
    <name type="scientific">Drosophila gunungcola</name>
    <name type="common">fruit fly</name>
    <dbReference type="NCBI Taxonomy" id="103775"/>
    <lineage>
        <taxon>Eukaryota</taxon>
        <taxon>Metazoa</taxon>
        <taxon>Ecdysozoa</taxon>
        <taxon>Arthropoda</taxon>
        <taxon>Hexapoda</taxon>
        <taxon>Insecta</taxon>
        <taxon>Pterygota</taxon>
        <taxon>Neoptera</taxon>
        <taxon>Endopterygota</taxon>
        <taxon>Diptera</taxon>
        <taxon>Brachycera</taxon>
        <taxon>Muscomorpha</taxon>
        <taxon>Ephydroidea</taxon>
        <taxon>Drosophilidae</taxon>
        <taxon>Drosophila</taxon>
        <taxon>Sophophora</taxon>
    </lineage>
</organism>
<sequence length="249" mass="28296">MPENENGISEAKFAGATLLILSICLLVAFPQWMLLCLFADDHLVFTMSCFFLSVLLLTCIHLFEPLKYSRPWNFIVIAICYELLTLGTASFLMEWALVFTIIIIGVALMFLVLTLLICFLLIWTGFFANPFKVAVVGAMGFVLAFCITQMDVLVAWFFWRDVAIGVFIFSVILVMICHVLITYNNFEVLVKDDALLVGIVLYVIYLLLVLGCRVSAHCINRNIIYYKETTTENGDINWEGDEEDTTLYK</sequence>
<accession>A0A9Q0BSN6</accession>
<feature type="transmembrane region" description="Helical" evidence="1">
    <location>
        <begin position="44"/>
        <end position="63"/>
    </location>
</feature>
<keyword evidence="1" id="KW-1133">Transmembrane helix</keyword>
<feature type="transmembrane region" description="Helical" evidence="1">
    <location>
        <begin position="164"/>
        <end position="183"/>
    </location>
</feature>
<keyword evidence="1" id="KW-0812">Transmembrane</keyword>
<feature type="transmembrane region" description="Helical" evidence="1">
    <location>
        <begin position="135"/>
        <end position="158"/>
    </location>
</feature>
<protein>
    <submittedName>
        <fullName evidence="2">Uncharacterized protein</fullName>
    </submittedName>
</protein>
<evidence type="ECO:0000313" key="3">
    <source>
        <dbReference type="Proteomes" id="UP001059596"/>
    </source>
</evidence>
<dbReference type="EMBL" id="JAMKOV010000002">
    <property type="protein sequence ID" value="KAI8042726.1"/>
    <property type="molecule type" value="Genomic_DNA"/>
</dbReference>
<proteinExistence type="predicted"/>
<dbReference type="OrthoDB" id="7882500at2759"/>
<comment type="caution">
    <text evidence="2">The sequence shown here is derived from an EMBL/GenBank/DDBJ whole genome shotgun (WGS) entry which is preliminary data.</text>
</comment>